<feature type="compositionally biased region" description="Low complexity" evidence="1">
    <location>
        <begin position="1"/>
        <end position="10"/>
    </location>
</feature>
<sequence>MSAKPTTKAATAEKKTPPAPRKDVQVRVKTKATGAKRTNSGTIFTNEWKYLTLDDKGSAYKAIKADTALVMEHAPPPVKVVATEEPTGKEAK</sequence>
<accession>A0A0F9VL49</accession>
<name>A0A0F9VL49_9ZZZZ</name>
<feature type="compositionally biased region" description="Basic and acidic residues" evidence="1">
    <location>
        <begin position="11"/>
        <end position="26"/>
    </location>
</feature>
<comment type="caution">
    <text evidence="2">The sequence shown here is derived from an EMBL/GenBank/DDBJ whole genome shotgun (WGS) entry which is preliminary data.</text>
</comment>
<protein>
    <submittedName>
        <fullName evidence="2">Uncharacterized protein</fullName>
    </submittedName>
</protein>
<evidence type="ECO:0000256" key="1">
    <source>
        <dbReference type="SAM" id="MobiDB-lite"/>
    </source>
</evidence>
<reference evidence="2" key="1">
    <citation type="journal article" date="2015" name="Nature">
        <title>Complex archaea that bridge the gap between prokaryotes and eukaryotes.</title>
        <authorList>
            <person name="Spang A."/>
            <person name="Saw J.H."/>
            <person name="Jorgensen S.L."/>
            <person name="Zaremba-Niedzwiedzka K."/>
            <person name="Martijn J."/>
            <person name="Lind A.E."/>
            <person name="van Eijk R."/>
            <person name="Schleper C."/>
            <person name="Guy L."/>
            <person name="Ettema T.J."/>
        </authorList>
    </citation>
    <scope>NUCLEOTIDE SEQUENCE</scope>
</reference>
<gene>
    <name evidence="2" type="ORF">LCGC14_0074570</name>
</gene>
<dbReference type="EMBL" id="LAZR01000018">
    <property type="protein sequence ID" value="KKO05816.1"/>
    <property type="molecule type" value="Genomic_DNA"/>
</dbReference>
<evidence type="ECO:0000313" key="2">
    <source>
        <dbReference type="EMBL" id="KKO05816.1"/>
    </source>
</evidence>
<dbReference type="AlphaFoldDB" id="A0A0F9VL49"/>
<feature type="region of interest" description="Disordered" evidence="1">
    <location>
        <begin position="1"/>
        <end position="34"/>
    </location>
</feature>
<proteinExistence type="predicted"/>
<organism evidence="2">
    <name type="scientific">marine sediment metagenome</name>
    <dbReference type="NCBI Taxonomy" id="412755"/>
    <lineage>
        <taxon>unclassified sequences</taxon>
        <taxon>metagenomes</taxon>
        <taxon>ecological metagenomes</taxon>
    </lineage>
</organism>